<organism evidence="1 2">
    <name type="scientific">Paenibacillus mesotrionivorans</name>
    <dbReference type="NCBI Taxonomy" id="3160968"/>
    <lineage>
        <taxon>Bacteria</taxon>
        <taxon>Bacillati</taxon>
        <taxon>Bacillota</taxon>
        <taxon>Bacilli</taxon>
        <taxon>Bacillales</taxon>
        <taxon>Paenibacillaceae</taxon>
        <taxon>Paenibacillus</taxon>
    </lineage>
</organism>
<evidence type="ECO:0000313" key="2">
    <source>
        <dbReference type="Proteomes" id="UP001631969"/>
    </source>
</evidence>
<sequence length="76" mass="8742">MFVSVDNQPLQTRSLQDRIHGYGLMTKITGVRVSPHTFRHTMAKMYIRNGDILFLTAHSRPFHLGYGQDIPPAFQQ</sequence>
<keyword evidence="2" id="KW-1185">Reference proteome</keyword>
<gene>
    <name evidence="1" type="ORF">ACI1P1_25055</name>
</gene>
<evidence type="ECO:0000313" key="1">
    <source>
        <dbReference type="EMBL" id="MFM9331572.1"/>
    </source>
</evidence>
<name>A0ACC7PB37_9BACL</name>
<accession>A0ACC7PB37</accession>
<proteinExistence type="predicted"/>
<reference evidence="1" key="1">
    <citation type="submission" date="2024-12" db="EMBL/GenBank/DDBJ databases">
        <authorList>
            <person name="Wu N."/>
        </authorList>
    </citation>
    <scope>NUCLEOTIDE SEQUENCE</scope>
    <source>
        <strain evidence="1">P15</strain>
    </source>
</reference>
<dbReference type="EMBL" id="JBJURJ010000019">
    <property type="protein sequence ID" value="MFM9331572.1"/>
    <property type="molecule type" value="Genomic_DNA"/>
</dbReference>
<dbReference type="Proteomes" id="UP001631969">
    <property type="component" value="Unassembled WGS sequence"/>
</dbReference>
<comment type="caution">
    <text evidence="1">The sequence shown here is derived from an EMBL/GenBank/DDBJ whole genome shotgun (WGS) entry which is preliminary data.</text>
</comment>
<protein>
    <submittedName>
        <fullName evidence="1">Tyrosine-type recombinase/integrase</fullName>
    </submittedName>
</protein>